<name>A0ABV0NGM9_9TELE</name>
<gene>
    <name evidence="1" type="ORF">GOODEAATRI_024975</name>
</gene>
<evidence type="ECO:0000313" key="1">
    <source>
        <dbReference type="EMBL" id="MEQ2169407.1"/>
    </source>
</evidence>
<proteinExistence type="predicted"/>
<comment type="caution">
    <text evidence="1">The sequence shown here is derived from an EMBL/GenBank/DDBJ whole genome shotgun (WGS) entry which is preliminary data.</text>
</comment>
<keyword evidence="2" id="KW-1185">Reference proteome</keyword>
<organism evidence="1 2">
    <name type="scientific">Goodea atripinnis</name>
    <dbReference type="NCBI Taxonomy" id="208336"/>
    <lineage>
        <taxon>Eukaryota</taxon>
        <taxon>Metazoa</taxon>
        <taxon>Chordata</taxon>
        <taxon>Craniata</taxon>
        <taxon>Vertebrata</taxon>
        <taxon>Euteleostomi</taxon>
        <taxon>Actinopterygii</taxon>
        <taxon>Neopterygii</taxon>
        <taxon>Teleostei</taxon>
        <taxon>Neoteleostei</taxon>
        <taxon>Acanthomorphata</taxon>
        <taxon>Ovalentaria</taxon>
        <taxon>Atherinomorphae</taxon>
        <taxon>Cyprinodontiformes</taxon>
        <taxon>Goodeidae</taxon>
        <taxon>Goodea</taxon>
    </lineage>
</organism>
<sequence length="99" mass="11122">MSQCVSLCLQYVKSIKLINIGASIPPLRVGCFFFFTRQNKKSLSAQKFLESLSVTFYGTVVHRAIQQGPSSLHAPLTEKNKKLDRNKMDAKSSLLFQGR</sequence>
<reference evidence="1 2" key="1">
    <citation type="submission" date="2021-06" db="EMBL/GenBank/DDBJ databases">
        <authorList>
            <person name="Palmer J.M."/>
        </authorList>
    </citation>
    <scope>NUCLEOTIDE SEQUENCE [LARGE SCALE GENOMIC DNA]</scope>
    <source>
        <strain evidence="1 2">GA_2019</strain>
        <tissue evidence="1">Muscle</tissue>
    </source>
</reference>
<dbReference type="EMBL" id="JAHRIO010032855">
    <property type="protein sequence ID" value="MEQ2169407.1"/>
    <property type="molecule type" value="Genomic_DNA"/>
</dbReference>
<protein>
    <submittedName>
        <fullName evidence="1">Uncharacterized protein</fullName>
    </submittedName>
</protein>
<evidence type="ECO:0000313" key="2">
    <source>
        <dbReference type="Proteomes" id="UP001476798"/>
    </source>
</evidence>
<dbReference type="Proteomes" id="UP001476798">
    <property type="component" value="Unassembled WGS sequence"/>
</dbReference>
<accession>A0ABV0NGM9</accession>